<dbReference type="Pfam" id="PF20622">
    <property type="entry name" value="Big_15"/>
    <property type="match status" value="1"/>
</dbReference>
<organism evidence="2 3">
    <name type="scientific">Listeria booriae</name>
    <dbReference type="NCBI Taxonomy" id="1552123"/>
    <lineage>
        <taxon>Bacteria</taxon>
        <taxon>Bacillati</taxon>
        <taxon>Bacillota</taxon>
        <taxon>Bacilli</taxon>
        <taxon>Bacillales</taxon>
        <taxon>Listeriaceae</taxon>
        <taxon>Listeria</taxon>
    </lineage>
</organism>
<evidence type="ECO:0000259" key="1">
    <source>
        <dbReference type="Pfam" id="PF20622"/>
    </source>
</evidence>
<gene>
    <name evidence="2" type="ORF">HCA78_12710</name>
</gene>
<name>A0A842CR32_9LIST</name>
<comment type="caution">
    <text evidence="2">The sequence shown here is derived from an EMBL/GenBank/DDBJ whole genome shotgun (WGS) entry which is preliminary data.</text>
</comment>
<dbReference type="RefSeq" id="WP_185533647.1">
    <property type="nucleotide sequence ID" value="NZ_JAARWW010000005.1"/>
</dbReference>
<reference evidence="2 3" key="1">
    <citation type="submission" date="2020-03" db="EMBL/GenBank/DDBJ databases">
        <title>Soil Listeria distribution.</title>
        <authorList>
            <person name="Liao J."/>
            <person name="Wiedmann M."/>
        </authorList>
    </citation>
    <scope>NUCLEOTIDE SEQUENCE [LARGE SCALE GENOMIC DNA]</scope>
    <source>
        <strain evidence="2 3">FSL L7-0435</strain>
    </source>
</reference>
<dbReference type="InterPro" id="IPR046746">
    <property type="entry name" value="Big_15"/>
</dbReference>
<protein>
    <recommendedName>
        <fullName evidence="1">Bacterial Ig domain-containing protein</fullName>
    </recommendedName>
</protein>
<feature type="domain" description="Bacterial Ig" evidence="1">
    <location>
        <begin position="46"/>
        <end position="114"/>
    </location>
</feature>
<evidence type="ECO:0000313" key="3">
    <source>
        <dbReference type="Proteomes" id="UP000546806"/>
    </source>
</evidence>
<sequence>MARYIVFDAYAKGTTESSPAITNARVYSRNKYLATGMITDGAVNIYMTGIVGANYARKVALVVNDVEQTSVTVNFDGTFRYYAKDKVTRDTDVVKVLLYNQGGTVMDTLNVTISALDGKKETESGSTVNNYKLGADYVTGTYMTDFIVKPLDGRSSAPDSIEGMPTVLPIELPKLILNAINSTDKIVSGVTEPNGYVRVNVDGVARSVPQANEAGVFSIVSSSIVAGSVVKVESKNGSNYPHFVTVTAT</sequence>
<evidence type="ECO:0000313" key="2">
    <source>
        <dbReference type="EMBL" id="MBC2004638.1"/>
    </source>
</evidence>
<proteinExistence type="predicted"/>
<accession>A0A842CR32</accession>
<dbReference type="AlphaFoldDB" id="A0A842CR32"/>
<dbReference type="Proteomes" id="UP000546806">
    <property type="component" value="Unassembled WGS sequence"/>
</dbReference>
<dbReference type="EMBL" id="JAARWW010000005">
    <property type="protein sequence ID" value="MBC2004638.1"/>
    <property type="molecule type" value="Genomic_DNA"/>
</dbReference>